<sequence length="168" mass="19361">MPRAIELYVRYVEAVNRRVGRIAMYLIFVLVGILLWSSISKTFFLPSLWTLEMAQFMMVAYYILGGPYSIQLDANVRMDLVYGSWSPRTKAWVDAFSVLFLIYFLGVLLYGGLNSTIYSLEYGERSPTAWRPYLWPIKIVMCVGIGLMILQAVAEFFKDLGRIRGEQL</sequence>
<evidence type="ECO:0000313" key="12">
    <source>
        <dbReference type="Proteomes" id="UP000630353"/>
    </source>
</evidence>
<evidence type="ECO:0000256" key="6">
    <source>
        <dbReference type="ARBA" id="ARBA00022989"/>
    </source>
</evidence>
<dbReference type="InterPro" id="IPR007387">
    <property type="entry name" value="TRAP_DctQ"/>
</dbReference>
<comment type="subunit">
    <text evidence="9">The complex comprises the extracytoplasmic solute receptor protein and the two transmembrane proteins.</text>
</comment>
<comment type="caution">
    <text evidence="11">The sequence shown here is derived from an EMBL/GenBank/DDBJ whole genome shotgun (WGS) entry which is preliminary data.</text>
</comment>
<feature type="domain" description="Tripartite ATP-independent periplasmic transporters DctQ component" evidence="10">
    <location>
        <begin position="30"/>
        <end position="160"/>
    </location>
</feature>
<evidence type="ECO:0000256" key="2">
    <source>
        <dbReference type="ARBA" id="ARBA00022448"/>
    </source>
</evidence>
<name>A0A919CRX0_9PROT</name>
<proteinExistence type="inferred from homology"/>
<dbReference type="GO" id="GO:0022857">
    <property type="term" value="F:transmembrane transporter activity"/>
    <property type="evidence" value="ECO:0007669"/>
    <property type="project" value="UniProtKB-UniRule"/>
</dbReference>
<gene>
    <name evidence="11" type="ORF">GCM10017083_45050</name>
</gene>
<evidence type="ECO:0000256" key="8">
    <source>
        <dbReference type="ARBA" id="ARBA00038436"/>
    </source>
</evidence>
<keyword evidence="3" id="KW-1003">Cell membrane</keyword>
<dbReference type="InterPro" id="IPR055348">
    <property type="entry name" value="DctQ"/>
</dbReference>
<comment type="similarity">
    <text evidence="8 9">Belongs to the TRAP transporter small permease family.</text>
</comment>
<keyword evidence="12" id="KW-1185">Reference proteome</keyword>
<keyword evidence="4 9" id="KW-0997">Cell inner membrane</keyword>
<evidence type="ECO:0000256" key="1">
    <source>
        <dbReference type="ARBA" id="ARBA00004429"/>
    </source>
</evidence>
<evidence type="ECO:0000256" key="3">
    <source>
        <dbReference type="ARBA" id="ARBA00022475"/>
    </source>
</evidence>
<dbReference type="Proteomes" id="UP000630353">
    <property type="component" value="Unassembled WGS sequence"/>
</dbReference>
<keyword evidence="5 9" id="KW-0812">Transmembrane</keyword>
<evidence type="ECO:0000256" key="7">
    <source>
        <dbReference type="ARBA" id="ARBA00023136"/>
    </source>
</evidence>
<feature type="transmembrane region" description="Helical" evidence="9">
    <location>
        <begin position="51"/>
        <end position="70"/>
    </location>
</feature>
<dbReference type="PANTHER" id="PTHR35011">
    <property type="entry name" value="2,3-DIKETO-L-GULONATE TRAP TRANSPORTER SMALL PERMEASE PROTEIN YIAM"/>
    <property type="match status" value="1"/>
</dbReference>
<organism evidence="11 12">
    <name type="scientific">Thalassobaculum fulvum</name>
    <dbReference type="NCBI Taxonomy" id="1633335"/>
    <lineage>
        <taxon>Bacteria</taxon>
        <taxon>Pseudomonadati</taxon>
        <taxon>Pseudomonadota</taxon>
        <taxon>Alphaproteobacteria</taxon>
        <taxon>Rhodospirillales</taxon>
        <taxon>Thalassobaculaceae</taxon>
        <taxon>Thalassobaculum</taxon>
    </lineage>
</organism>
<protein>
    <recommendedName>
        <fullName evidence="9">TRAP transporter small permease protein</fullName>
    </recommendedName>
</protein>
<reference evidence="11" key="1">
    <citation type="journal article" date="2014" name="Int. J. Syst. Evol. Microbiol.">
        <title>Complete genome sequence of Corynebacterium casei LMG S-19264T (=DSM 44701T), isolated from a smear-ripened cheese.</title>
        <authorList>
            <consortium name="US DOE Joint Genome Institute (JGI-PGF)"/>
            <person name="Walter F."/>
            <person name="Albersmeier A."/>
            <person name="Kalinowski J."/>
            <person name="Ruckert C."/>
        </authorList>
    </citation>
    <scope>NUCLEOTIDE SEQUENCE</scope>
    <source>
        <strain evidence="11">KCTC 42651</strain>
    </source>
</reference>
<evidence type="ECO:0000256" key="4">
    <source>
        <dbReference type="ARBA" id="ARBA00022519"/>
    </source>
</evidence>
<feature type="transmembrane region" description="Helical" evidence="9">
    <location>
        <begin position="21"/>
        <end position="39"/>
    </location>
</feature>
<keyword evidence="2 9" id="KW-0813">Transport</keyword>
<dbReference type="AlphaFoldDB" id="A0A919CRX0"/>
<comment type="function">
    <text evidence="9">Part of the tripartite ATP-independent periplasmic (TRAP) transport system.</text>
</comment>
<evidence type="ECO:0000259" key="10">
    <source>
        <dbReference type="Pfam" id="PF04290"/>
    </source>
</evidence>
<evidence type="ECO:0000313" key="11">
    <source>
        <dbReference type="EMBL" id="GHD59869.1"/>
    </source>
</evidence>
<evidence type="ECO:0000256" key="9">
    <source>
        <dbReference type="RuleBase" id="RU369079"/>
    </source>
</evidence>
<dbReference type="Pfam" id="PF04290">
    <property type="entry name" value="DctQ"/>
    <property type="match status" value="1"/>
</dbReference>
<feature type="transmembrane region" description="Helical" evidence="9">
    <location>
        <begin position="133"/>
        <end position="154"/>
    </location>
</feature>
<keyword evidence="6 9" id="KW-1133">Transmembrane helix</keyword>
<keyword evidence="7 9" id="KW-0472">Membrane</keyword>
<dbReference type="EMBL" id="BMZS01000011">
    <property type="protein sequence ID" value="GHD59869.1"/>
    <property type="molecule type" value="Genomic_DNA"/>
</dbReference>
<reference evidence="11" key="2">
    <citation type="submission" date="2020-09" db="EMBL/GenBank/DDBJ databases">
        <authorList>
            <person name="Sun Q."/>
            <person name="Kim S."/>
        </authorList>
    </citation>
    <scope>NUCLEOTIDE SEQUENCE</scope>
    <source>
        <strain evidence="11">KCTC 42651</strain>
    </source>
</reference>
<dbReference type="RefSeq" id="WP_189993885.1">
    <property type="nucleotide sequence ID" value="NZ_BMZS01000011.1"/>
</dbReference>
<evidence type="ECO:0000256" key="5">
    <source>
        <dbReference type="ARBA" id="ARBA00022692"/>
    </source>
</evidence>
<feature type="transmembrane region" description="Helical" evidence="9">
    <location>
        <begin position="91"/>
        <end position="113"/>
    </location>
</feature>
<dbReference type="GO" id="GO:0005886">
    <property type="term" value="C:plasma membrane"/>
    <property type="evidence" value="ECO:0007669"/>
    <property type="project" value="UniProtKB-SubCell"/>
</dbReference>
<comment type="subcellular location">
    <subcellularLocation>
        <location evidence="1 9">Cell inner membrane</location>
        <topology evidence="1 9">Multi-pass membrane protein</topology>
    </subcellularLocation>
</comment>
<accession>A0A919CRX0</accession>
<dbReference type="PANTHER" id="PTHR35011:SF4">
    <property type="entry name" value="SLL1102 PROTEIN"/>
    <property type="match status" value="1"/>
</dbReference>